<comment type="caution">
    <text evidence="9">The sequence shown here is derived from an EMBL/GenBank/DDBJ whole genome shotgun (WGS) entry which is preliminary data.</text>
</comment>
<evidence type="ECO:0000313" key="10">
    <source>
        <dbReference type="Proteomes" id="UP001176883"/>
    </source>
</evidence>
<dbReference type="InterPro" id="IPR016181">
    <property type="entry name" value="Acyl_CoA_acyltransferase"/>
</dbReference>
<feature type="domain" description="PglD N-terminal" evidence="8">
    <location>
        <begin position="3"/>
        <end position="83"/>
    </location>
</feature>
<dbReference type="CDD" id="cd03360">
    <property type="entry name" value="LbH_AT_putative"/>
    <property type="match status" value="1"/>
</dbReference>
<evidence type="ECO:0000259" key="8">
    <source>
        <dbReference type="Pfam" id="PF17836"/>
    </source>
</evidence>
<dbReference type="InterPro" id="IPR041561">
    <property type="entry name" value="PglD_N"/>
</dbReference>
<dbReference type="RefSeq" id="WP_303278856.1">
    <property type="nucleotide sequence ID" value="NZ_JAUOEK010000142.1"/>
</dbReference>
<dbReference type="Pfam" id="PF17836">
    <property type="entry name" value="PglD_N"/>
    <property type="match status" value="1"/>
</dbReference>
<dbReference type="InterPro" id="IPR038740">
    <property type="entry name" value="BioF2-like_GNAT_dom"/>
</dbReference>
<dbReference type="Gene3D" id="3.40.50.20">
    <property type="match status" value="1"/>
</dbReference>
<reference evidence="9" key="1">
    <citation type="submission" date="2023-07" db="EMBL/GenBank/DDBJ databases">
        <title>Two novel species in the genus Flavivirga.</title>
        <authorList>
            <person name="Kwon K."/>
        </authorList>
    </citation>
    <scope>NUCLEOTIDE SEQUENCE</scope>
    <source>
        <strain evidence="9">KCTC 52353</strain>
    </source>
</reference>
<evidence type="ECO:0000256" key="2">
    <source>
        <dbReference type="ARBA" id="ARBA00022679"/>
    </source>
</evidence>
<dbReference type="InterPro" id="IPR050644">
    <property type="entry name" value="PG_Glycine_Bridge_Synth"/>
</dbReference>
<sequence length="927" mass="106220">MNRVLVIGASGHAKVIIDIIKKQAEYEILGLIDSYKKKGTIIGGHKVLGTENDLSKIIEANNIYGGIIAIGDNWTRKKLYKEIAFTLTNFKFITVIHPDAIIGENVTLGEGTAVMAGVVINSDATIGKQCIINTKSSIGHDVTLKDFCSIAPGVTIGGEVVIGKCSAISLGANIIECVKVGKHSVIGAGALVNTNISNCKTAFGVPAKEIKDRKKDDKYLGMLNTVKTSTYKIELHTISKEADVNKYNAILRGFKSFSSFYSLQYCNYKDNSKLSYFILRRNDEVKILMPIYLNNLKINELEDIQFYDVTSPYGYSGPLYNNASDEDIKAFWKKVDKWYKKNNVVTEFMRFSLNGNHKHYSGHLIPSLNNVKGKIHSFETIWNNLKQKVRNNYRKAEKNDLKANIYSGTIPAKIISSFYLIYIKTMQRNAAAKNYFYPLDYFKNLIENNQDKVLIAIINKNDIPVSAELIIIDGDTLYSYLGGTHAEYFDSRPNDFLKIEVMKWAVEHEKKYYVLGGGRKDFDGLYQYKKSFFPKDDDVVFYTGRKVINKKIYSNLLKEIKVSYTDVNSLVSNSNAYFPIYKQVSNNSRLNIITSKDEWQSVLKLVKNYDFYHTFDYHDLSKEKDEKAILIKYTEGDILIGLPLIVRKIDNSDYYDATSVYGYSGPLQKNVTASFNNSNFIKELNQYFKGENIISVFSRLNPFIENQSEILQNLGETAKLGNIVNIDLTLPLDEQRTIFSKTTKRYLNKGRKSLKVVCSQEEKDIKEFIKLYYENMDRVKAKRNYYFPEGYFNKFINSKDFNTDVLFAVEIETNKIISAAMMVKTNNIIQYHISGTKNEFLAISPIRLLIDEMRIRSTEEKYTFFNLGGGLGNEEDELFRFKSSFSKDFKSFKVWKYISNHDVYNELSSNNKELGEVDFFPLYRYQE</sequence>
<keyword evidence="6" id="KW-0961">Cell wall biogenesis/degradation</keyword>
<dbReference type="NCBIfam" id="TIGR03570">
    <property type="entry name" value="NeuD_NnaD"/>
    <property type="match status" value="1"/>
</dbReference>
<evidence type="ECO:0000256" key="1">
    <source>
        <dbReference type="ARBA" id="ARBA00009943"/>
    </source>
</evidence>
<proteinExistence type="inferred from homology"/>
<accession>A0ABT8WDM1</accession>
<comment type="similarity">
    <text evidence="1">Belongs to the FemABX family.</text>
</comment>
<keyword evidence="3" id="KW-0133">Cell shape</keyword>
<dbReference type="SUPFAM" id="SSF51161">
    <property type="entry name" value="Trimeric LpxA-like enzymes"/>
    <property type="match status" value="1"/>
</dbReference>
<keyword evidence="4" id="KW-0573">Peptidoglycan synthesis</keyword>
<dbReference type="SUPFAM" id="SSF55729">
    <property type="entry name" value="Acyl-CoA N-acyltransferases (Nat)"/>
    <property type="match status" value="2"/>
</dbReference>
<keyword evidence="2" id="KW-0808">Transferase</keyword>
<evidence type="ECO:0000256" key="4">
    <source>
        <dbReference type="ARBA" id="ARBA00022984"/>
    </source>
</evidence>
<gene>
    <name evidence="9" type="ORF">Q4Q35_15190</name>
</gene>
<dbReference type="EMBL" id="JAUOEK010000142">
    <property type="protein sequence ID" value="MDO5971152.1"/>
    <property type="molecule type" value="Genomic_DNA"/>
</dbReference>
<evidence type="ECO:0000313" key="9">
    <source>
        <dbReference type="EMBL" id="MDO5971152.1"/>
    </source>
</evidence>
<evidence type="ECO:0000256" key="6">
    <source>
        <dbReference type="ARBA" id="ARBA00023316"/>
    </source>
</evidence>
<dbReference type="Gene3D" id="2.160.10.10">
    <property type="entry name" value="Hexapeptide repeat proteins"/>
    <property type="match status" value="1"/>
</dbReference>
<evidence type="ECO:0000256" key="3">
    <source>
        <dbReference type="ARBA" id="ARBA00022960"/>
    </source>
</evidence>
<dbReference type="InterPro" id="IPR020019">
    <property type="entry name" value="AcTrfase_PglD-like"/>
</dbReference>
<organism evidence="9 10">
    <name type="scientific">Flavivirga aquimarina</name>
    <dbReference type="NCBI Taxonomy" id="2027862"/>
    <lineage>
        <taxon>Bacteria</taxon>
        <taxon>Pseudomonadati</taxon>
        <taxon>Bacteroidota</taxon>
        <taxon>Flavobacteriia</taxon>
        <taxon>Flavobacteriales</taxon>
        <taxon>Flavobacteriaceae</taxon>
        <taxon>Flavivirga</taxon>
    </lineage>
</organism>
<dbReference type="PANTHER" id="PTHR36174">
    <property type="entry name" value="LIPID II:GLYCINE GLYCYLTRANSFERASE"/>
    <property type="match status" value="1"/>
</dbReference>
<dbReference type="PROSITE" id="PS51191">
    <property type="entry name" value="FEMABX"/>
    <property type="match status" value="1"/>
</dbReference>
<evidence type="ECO:0000256" key="5">
    <source>
        <dbReference type="ARBA" id="ARBA00023315"/>
    </source>
</evidence>
<dbReference type="Proteomes" id="UP001176883">
    <property type="component" value="Unassembled WGS sequence"/>
</dbReference>
<name>A0ABT8WDM1_9FLAO</name>
<protein>
    <submittedName>
        <fullName evidence="9">NeuD/PglB/VioB family sugar acetyltransferase</fullName>
    </submittedName>
</protein>
<dbReference type="Gene3D" id="3.40.630.30">
    <property type="match status" value="2"/>
</dbReference>
<feature type="domain" description="BioF2-like acetyltransferase" evidence="7">
    <location>
        <begin position="388"/>
        <end position="522"/>
    </location>
</feature>
<dbReference type="InterPro" id="IPR011004">
    <property type="entry name" value="Trimer_LpxA-like_sf"/>
</dbReference>
<keyword evidence="5" id="KW-0012">Acyltransferase</keyword>
<dbReference type="InterPro" id="IPR003447">
    <property type="entry name" value="FEMABX"/>
</dbReference>
<evidence type="ECO:0000259" key="7">
    <source>
        <dbReference type="Pfam" id="PF13480"/>
    </source>
</evidence>
<dbReference type="Pfam" id="PF13480">
    <property type="entry name" value="Acetyltransf_6"/>
    <property type="match status" value="1"/>
</dbReference>
<dbReference type="PANTHER" id="PTHR36174:SF1">
    <property type="entry name" value="LIPID II:GLYCINE GLYCYLTRANSFERASE"/>
    <property type="match status" value="1"/>
</dbReference>
<keyword evidence="10" id="KW-1185">Reference proteome</keyword>